<proteinExistence type="predicted"/>
<gene>
    <name evidence="2" type="ORF">LTR77_009388</name>
</gene>
<name>A0AAV9P1T9_9PEZI</name>
<evidence type="ECO:0000256" key="1">
    <source>
        <dbReference type="SAM" id="MobiDB-lite"/>
    </source>
</evidence>
<sequence>MAYDKYQQKQAARAPEASHSSNNTTALFTEKNANAEVLSKAGIPPPSYDDVVVNRAELPEYSHNYAVGDEKKGALELEDSSDEEVVDGRQRYVDQPRSSSSSSNAAPGMSKCQTRCAEKRAARMQRKAEKAAEKAEQARARLGGQRILEWFQN</sequence>
<dbReference type="AlphaFoldDB" id="A0AAV9P1T9"/>
<reference evidence="2 3" key="1">
    <citation type="submission" date="2023-08" db="EMBL/GenBank/DDBJ databases">
        <title>Black Yeasts Isolated from many extreme environments.</title>
        <authorList>
            <person name="Coleine C."/>
            <person name="Stajich J.E."/>
            <person name="Selbmann L."/>
        </authorList>
    </citation>
    <scope>NUCLEOTIDE SEQUENCE [LARGE SCALE GENOMIC DNA]</scope>
    <source>
        <strain evidence="2 3">CCFEE 5935</strain>
    </source>
</reference>
<dbReference type="Proteomes" id="UP001337655">
    <property type="component" value="Unassembled WGS sequence"/>
</dbReference>
<dbReference type="RefSeq" id="XP_064655433.1">
    <property type="nucleotide sequence ID" value="XM_064806616.1"/>
</dbReference>
<dbReference type="GeneID" id="89930720"/>
<feature type="compositionally biased region" description="Acidic residues" evidence="1">
    <location>
        <begin position="76"/>
        <end position="85"/>
    </location>
</feature>
<feature type="region of interest" description="Disordered" evidence="1">
    <location>
        <begin position="1"/>
        <end position="27"/>
    </location>
</feature>
<keyword evidence="3" id="KW-1185">Reference proteome</keyword>
<protein>
    <submittedName>
        <fullName evidence="2">Uncharacterized protein</fullName>
    </submittedName>
</protein>
<organism evidence="2 3">
    <name type="scientific">Saxophila tyrrhenica</name>
    <dbReference type="NCBI Taxonomy" id="1690608"/>
    <lineage>
        <taxon>Eukaryota</taxon>
        <taxon>Fungi</taxon>
        <taxon>Dikarya</taxon>
        <taxon>Ascomycota</taxon>
        <taxon>Pezizomycotina</taxon>
        <taxon>Dothideomycetes</taxon>
        <taxon>Dothideomycetidae</taxon>
        <taxon>Mycosphaerellales</taxon>
        <taxon>Extremaceae</taxon>
        <taxon>Saxophila</taxon>
    </lineage>
</organism>
<feature type="compositionally biased region" description="Polar residues" evidence="1">
    <location>
        <begin position="18"/>
        <end position="27"/>
    </location>
</feature>
<feature type="compositionally biased region" description="Basic and acidic residues" evidence="1">
    <location>
        <begin position="116"/>
        <end position="139"/>
    </location>
</feature>
<dbReference type="EMBL" id="JAVRRT010000017">
    <property type="protein sequence ID" value="KAK5165290.1"/>
    <property type="molecule type" value="Genomic_DNA"/>
</dbReference>
<accession>A0AAV9P1T9</accession>
<comment type="caution">
    <text evidence="2">The sequence shown here is derived from an EMBL/GenBank/DDBJ whole genome shotgun (WGS) entry which is preliminary data.</text>
</comment>
<feature type="region of interest" description="Disordered" evidence="1">
    <location>
        <begin position="75"/>
        <end position="139"/>
    </location>
</feature>
<evidence type="ECO:0000313" key="3">
    <source>
        <dbReference type="Proteomes" id="UP001337655"/>
    </source>
</evidence>
<evidence type="ECO:0000313" key="2">
    <source>
        <dbReference type="EMBL" id="KAK5165290.1"/>
    </source>
</evidence>